<name>A0A6J4UK19_9BACT</name>
<evidence type="ECO:0000313" key="6">
    <source>
        <dbReference type="EMBL" id="CAA9552728.1"/>
    </source>
</evidence>
<feature type="active site" evidence="3">
    <location>
        <position position="261"/>
    </location>
</feature>
<dbReference type="InterPro" id="IPR016162">
    <property type="entry name" value="Ald_DH_N"/>
</dbReference>
<evidence type="ECO:0000256" key="2">
    <source>
        <dbReference type="ARBA" id="ARBA00023002"/>
    </source>
</evidence>
<evidence type="ECO:0000256" key="4">
    <source>
        <dbReference type="RuleBase" id="RU003345"/>
    </source>
</evidence>
<evidence type="ECO:0000259" key="5">
    <source>
        <dbReference type="Pfam" id="PF00171"/>
    </source>
</evidence>
<dbReference type="EC" id="1.2.1.3" evidence="6"/>
<dbReference type="AlphaFoldDB" id="A0A6J4UK19"/>
<dbReference type="InterPro" id="IPR029510">
    <property type="entry name" value="Ald_DH_CS_GLU"/>
</dbReference>
<dbReference type="Gene3D" id="3.40.309.10">
    <property type="entry name" value="Aldehyde Dehydrogenase, Chain A, domain 2"/>
    <property type="match status" value="1"/>
</dbReference>
<dbReference type="PROSITE" id="PS00687">
    <property type="entry name" value="ALDEHYDE_DEHYDR_GLU"/>
    <property type="match status" value="1"/>
</dbReference>
<sequence>MAQDALLEKRADIPVYGNYIGGRWQASASGETYEDRNPARSSEVIGHFASSAAADVDEALTAADSAAEMWGRTSAIARANILYKASEILSAKVNEVGRDLAREEGKTLKEGIGETTRAVQILRYFAGEIQQPIGEQYPSINPTTLLFTLREPLGVCAIITPWNFPIAIPAWKIVPALAFGNTVVFKPASLTPLCAVHLTDALAQAGLPEGVLNLVTGSASSVGDPLVRDERVVAVSFTGSDAVGKEIKKTAGEHGAKVQLELGGKNPAIVLADADIDHAVTQVINGAMMSSGQKCTATSRAIVDRRIADDITQRLADGIGRLKVGDPLAEGVLIGPLVSEEAAIRVSGEIDRARSDGVVMATGGGRPEGLDDGHFVTPTLFSDVDPDSHLGQDELFGPVLGVIPVDDIDEAIAVANRVRYGLSASIFTKDIGRALSFVQRIQAGMVHVNSETAGAEPQVPFGGYKGSSSYSREQGKASREFYTQVKTVYMDPPPA</sequence>
<dbReference type="PANTHER" id="PTHR11699">
    <property type="entry name" value="ALDEHYDE DEHYDROGENASE-RELATED"/>
    <property type="match status" value="1"/>
</dbReference>
<gene>
    <name evidence="6" type="ORF">AVDCRST_MAG43-1210</name>
</gene>
<dbReference type="EMBL" id="CADCWI010000059">
    <property type="protein sequence ID" value="CAA9552728.1"/>
    <property type="molecule type" value="Genomic_DNA"/>
</dbReference>
<keyword evidence="2 4" id="KW-0560">Oxidoreductase</keyword>
<dbReference type="InterPro" id="IPR016163">
    <property type="entry name" value="Ald_DH_C"/>
</dbReference>
<dbReference type="InterPro" id="IPR015590">
    <property type="entry name" value="Aldehyde_DH_dom"/>
</dbReference>
<reference evidence="6" key="1">
    <citation type="submission" date="2020-02" db="EMBL/GenBank/DDBJ databases">
        <authorList>
            <person name="Meier V. D."/>
        </authorList>
    </citation>
    <scope>NUCLEOTIDE SEQUENCE</scope>
    <source>
        <strain evidence="6">AVDCRST_MAG43</strain>
    </source>
</reference>
<feature type="domain" description="Aldehyde dehydrogenase" evidence="5">
    <location>
        <begin position="24"/>
        <end position="488"/>
    </location>
</feature>
<dbReference type="FunFam" id="3.40.605.10:FF:000007">
    <property type="entry name" value="NAD/NADP-dependent betaine aldehyde dehydrogenase"/>
    <property type="match status" value="1"/>
</dbReference>
<evidence type="ECO:0000256" key="1">
    <source>
        <dbReference type="ARBA" id="ARBA00009986"/>
    </source>
</evidence>
<organism evidence="6">
    <name type="scientific">uncultured Thermomicrobiales bacterium</name>
    <dbReference type="NCBI Taxonomy" id="1645740"/>
    <lineage>
        <taxon>Bacteria</taxon>
        <taxon>Pseudomonadati</taxon>
        <taxon>Thermomicrobiota</taxon>
        <taxon>Thermomicrobia</taxon>
        <taxon>Thermomicrobiales</taxon>
        <taxon>environmental samples</taxon>
    </lineage>
</organism>
<accession>A0A6J4UK19</accession>
<proteinExistence type="inferred from homology"/>
<dbReference type="Pfam" id="PF00171">
    <property type="entry name" value="Aldedh"/>
    <property type="match status" value="1"/>
</dbReference>
<evidence type="ECO:0000256" key="3">
    <source>
        <dbReference type="PROSITE-ProRule" id="PRU10007"/>
    </source>
</evidence>
<dbReference type="GO" id="GO:0004029">
    <property type="term" value="F:aldehyde dehydrogenase (NAD+) activity"/>
    <property type="evidence" value="ECO:0007669"/>
    <property type="project" value="UniProtKB-EC"/>
</dbReference>
<dbReference type="Gene3D" id="3.40.605.10">
    <property type="entry name" value="Aldehyde Dehydrogenase, Chain A, domain 1"/>
    <property type="match status" value="1"/>
</dbReference>
<dbReference type="InterPro" id="IPR016161">
    <property type="entry name" value="Ald_DH/histidinol_DH"/>
</dbReference>
<protein>
    <submittedName>
        <fullName evidence="6">Aldehyde dehydrogenase</fullName>
        <ecNumber evidence="6">1.2.1.3</ecNumber>
    </submittedName>
</protein>
<dbReference type="SUPFAM" id="SSF53720">
    <property type="entry name" value="ALDH-like"/>
    <property type="match status" value="1"/>
</dbReference>
<comment type="similarity">
    <text evidence="1 4">Belongs to the aldehyde dehydrogenase family.</text>
</comment>
<dbReference type="FunFam" id="3.40.309.10:FF:000009">
    <property type="entry name" value="Aldehyde dehydrogenase A"/>
    <property type="match status" value="1"/>
</dbReference>